<accession>A0A0H2M3I1</accession>
<dbReference type="EMBL" id="JZWI01000009">
    <property type="protein sequence ID" value="KLN56899.1"/>
    <property type="molecule type" value="Genomic_DNA"/>
</dbReference>
<evidence type="ECO:0000256" key="1">
    <source>
        <dbReference type="SAM" id="MobiDB-lite"/>
    </source>
</evidence>
<gene>
    <name evidence="2" type="ORF">VPARA_21030</name>
</gene>
<comment type="caution">
    <text evidence="2">The sequence shown here is derived from an EMBL/GenBank/DDBJ whole genome shotgun (WGS) entry which is preliminary data.</text>
</comment>
<organism evidence="2 3">
    <name type="scientific">Variovorax paradoxus</name>
    <dbReference type="NCBI Taxonomy" id="34073"/>
    <lineage>
        <taxon>Bacteria</taxon>
        <taxon>Pseudomonadati</taxon>
        <taxon>Pseudomonadota</taxon>
        <taxon>Betaproteobacteria</taxon>
        <taxon>Burkholderiales</taxon>
        <taxon>Comamonadaceae</taxon>
        <taxon>Variovorax</taxon>
    </lineage>
</organism>
<name>A0A0H2M3I1_VARPD</name>
<dbReference type="PATRIC" id="fig|34073.19.peg.2155"/>
<evidence type="ECO:0000313" key="3">
    <source>
        <dbReference type="Proteomes" id="UP000035170"/>
    </source>
</evidence>
<dbReference type="AlphaFoldDB" id="A0A0H2M3I1"/>
<reference evidence="2 3" key="1">
    <citation type="submission" date="2015-03" db="EMBL/GenBank/DDBJ databases">
        <title>Genome sequence of Variovorax paradoxus TBEA6.</title>
        <authorList>
            <person name="Poehlein A."/>
            <person name="Schuldes J."/>
            <person name="Wuebbeler J.H."/>
            <person name="Hiessl S."/>
            <person name="Steinbuechel A."/>
            <person name="Daniel R."/>
        </authorList>
    </citation>
    <scope>NUCLEOTIDE SEQUENCE [LARGE SCALE GENOMIC DNA]</scope>
    <source>
        <strain evidence="2 3">TBEA6</strain>
    </source>
</reference>
<protein>
    <submittedName>
        <fullName evidence="2">Uncharacterized protein</fullName>
    </submittedName>
</protein>
<feature type="region of interest" description="Disordered" evidence="1">
    <location>
        <begin position="1"/>
        <end position="21"/>
    </location>
</feature>
<keyword evidence="3" id="KW-1185">Reference proteome</keyword>
<evidence type="ECO:0000313" key="2">
    <source>
        <dbReference type="EMBL" id="KLN56899.1"/>
    </source>
</evidence>
<dbReference type="Proteomes" id="UP000035170">
    <property type="component" value="Unassembled WGS sequence"/>
</dbReference>
<sequence>MNAAAGGCAGRQPPNPPAFDCGIEVERKFIQ</sequence>
<proteinExistence type="predicted"/>